<dbReference type="OrthoDB" id="4161066at2759"/>
<keyword evidence="6" id="KW-1185">Reference proteome</keyword>
<gene>
    <name evidence="5" type="ORF">PV07_01447</name>
</gene>
<dbReference type="HOGENOM" id="CLU_000288_125_8_1"/>
<dbReference type="EMBL" id="KN847040">
    <property type="protein sequence ID" value="KIW34683.1"/>
    <property type="molecule type" value="Genomic_DNA"/>
</dbReference>
<dbReference type="SUPFAM" id="SSF48452">
    <property type="entry name" value="TPR-like"/>
    <property type="match status" value="2"/>
</dbReference>
<dbReference type="PROSITE" id="PS50005">
    <property type="entry name" value="TPR"/>
    <property type="match status" value="2"/>
</dbReference>
<evidence type="ECO:0000256" key="2">
    <source>
        <dbReference type="SAM" id="SignalP"/>
    </source>
</evidence>
<reference evidence="5 6" key="1">
    <citation type="submission" date="2015-01" db="EMBL/GenBank/DDBJ databases">
        <title>The Genome Sequence of Cladophialophora immunda CBS83496.</title>
        <authorList>
            <consortium name="The Broad Institute Genomics Platform"/>
            <person name="Cuomo C."/>
            <person name="de Hoog S."/>
            <person name="Gorbushina A."/>
            <person name="Stielow B."/>
            <person name="Teixiera M."/>
            <person name="Abouelleil A."/>
            <person name="Chapman S.B."/>
            <person name="Priest M."/>
            <person name="Young S.K."/>
            <person name="Wortman J."/>
            <person name="Nusbaum C."/>
            <person name="Birren B."/>
        </authorList>
    </citation>
    <scope>NUCLEOTIDE SEQUENCE [LARGE SCALE GENOMIC DNA]</scope>
    <source>
        <strain evidence="5 6">CBS 83496</strain>
    </source>
</reference>
<feature type="repeat" description="TPR" evidence="1">
    <location>
        <begin position="764"/>
        <end position="797"/>
    </location>
</feature>
<feature type="domain" description="NACHT-NTPase and P-loop NTPases N-terminal" evidence="4">
    <location>
        <begin position="14"/>
        <end position="135"/>
    </location>
</feature>
<dbReference type="InterPro" id="IPR027417">
    <property type="entry name" value="P-loop_NTPase"/>
</dbReference>
<dbReference type="InterPro" id="IPR019734">
    <property type="entry name" value="TPR_rpt"/>
</dbReference>
<keyword evidence="1" id="KW-0802">TPR repeat</keyword>
<evidence type="ECO:0008006" key="7">
    <source>
        <dbReference type="Google" id="ProtNLM"/>
    </source>
</evidence>
<dbReference type="PANTHER" id="PTHR46082">
    <property type="entry name" value="ATP/GTP-BINDING PROTEIN-RELATED"/>
    <property type="match status" value="1"/>
</dbReference>
<dbReference type="SUPFAM" id="SSF52540">
    <property type="entry name" value="P-loop containing nucleoside triphosphate hydrolases"/>
    <property type="match status" value="1"/>
</dbReference>
<proteinExistence type="predicted"/>
<dbReference type="InterPro" id="IPR011990">
    <property type="entry name" value="TPR-like_helical_dom_sf"/>
</dbReference>
<dbReference type="Gene3D" id="1.25.40.10">
    <property type="entry name" value="Tetratricopeptide repeat domain"/>
    <property type="match status" value="3"/>
</dbReference>
<organism evidence="5 6">
    <name type="scientific">Cladophialophora immunda</name>
    <dbReference type="NCBI Taxonomy" id="569365"/>
    <lineage>
        <taxon>Eukaryota</taxon>
        <taxon>Fungi</taxon>
        <taxon>Dikarya</taxon>
        <taxon>Ascomycota</taxon>
        <taxon>Pezizomycotina</taxon>
        <taxon>Eurotiomycetes</taxon>
        <taxon>Chaetothyriomycetidae</taxon>
        <taxon>Chaetothyriales</taxon>
        <taxon>Herpotrichiellaceae</taxon>
        <taxon>Cladophialophora</taxon>
    </lineage>
</organism>
<evidence type="ECO:0000256" key="1">
    <source>
        <dbReference type="PROSITE-ProRule" id="PRU00339"/>
    </source>
</evidence>
<dbReference type="RefSeq" id="XP_016254899.1">
    <property type="nucleotide sequence ID" value="XM_016387971.1"/>
</dbReference>
<protein>
    <recommendedName>
        <fullName evidence="7">NACHT-NTPase and P-loop NTPases N-terminal domain-containing protein</fullName>
    </recommendedName>
</protein>
<feature type="repeat" description="TPR" evidence="1">
    <location>
        <begin position="680"/>
        <end position="713"/>
    </location>
</feature>
<dbReference type="PANTHER" id="PTHR46082:SF6">
    <property type="entry name" value="AAA+ ATPASE DOMAIN-CONTAINING PROTEIN-RELATED"/>
    <property type="match status" value="1"/>
</dbReference>
<dbReference type="VEuPathDB" id="FungiDB:PV07_01447"/>
<dbReference type="GeneID" id="27340641"/>
<dbReference type="Pfam" id="PF17107">
    <property type="entry name" value="SesA"/>
    <property type="match status" value="1"/>
</dbReference>
<dbReference type="Gene3D" id="3.40.50.300">
    <property type="entry name" value="P-loop containing nucleotide triphosphate hydrolases"/>
    <property type="match status" value="1"/>
</dbReference>
<feature type="signal peptide" evidence="2">
    <location>
        <begin position="1"/>
        <end position="19"/>
    </location>
</feature>
<evidence type="ECO:0000259" key="4">
    <source>
        <dbReference type="Pfam" id="PF17107"/>
    </source>
</evidence>
<feature type="domain" description="NB-ARC" evidence="3">
    <location>
        <begin position="247"/>
        <end position="389"/>
    </location>
</feature>
<dbReference type="AlphaFoldDB" id="A0A0D2CU44"/>
<accession>A0A0D2CU44</accession>
<evidence type="ECO:0000259" key="3">
    <source>
        <dbReference type="Pfam" id="PF00931"/>
    </source>
</evidence>
<dbReference type="InterPro" id="IPR053137">
    <property type="entry name" value="NLR-like"/>
</dbReference>
<dbReference type="GO" id="GO:0043531">
    <property type="term" value="F:ADP binding"/>
    <property type="evidence" value="ECO:0007669"/>
    <property type="project" value="InterPro"/>
</dbReference>
<dbReference type="InterPro" id="IPR031352">
    <property type="entry name" value="SesA"/>
</dbReference>
<dbReference type="InterPro" id="IPR002182">
    <property type="entry name" value="NB-ARC"/>
</dbReference>
<sequence length="1013" mass="113666">MSGVAEASLVLGLISSIIAIYEGAHEIYEAASDVKGLPRKFQLAAEQIPLVLHALGLAEQNIKGNAVSPDALQSAKPILERCKESAAEVKDIFDKTIPSKDASRTERYKKAVGIKLKSKKVKESMEEVVKNMELLVQHQVFQDAETLKYIQDAVEQLSHLPDDEPPSQFAHSGAGPLNVHQGMGNLESYSHSGSGHINKAETQYIGTNPVHHHYPPREKADFSFRKPVGVCLGQVSRIDTELFIGRKSELEAIKSTLQPEDQSPQRRQLVLGGPGGIGKTQLAVAYAQRQHQHQVYDSVLWFDATTEMTLKGSFRSMAEAIFGISDPGVLEGQQILIQVRQWLSDPKNTRWLLIYDNYDDPGQFKIEMYYPFRSHGAIIVTTRRPDLVNGELVRLQPIQDVKESLKILQTRSRREGVLFDPAAKRLAERLDGLPLALATAGAYLSQSTFTFERYLQEYERRWNIDSRRPLQLQEYQDRTLCTTWDLSYTRLESEDPDAAKLLKLLAYFDHQNLWYELFLGGLAEDTPGWLQKVMIDDIEFEGIMRTLKDYCFLEVQTTLQSWSIHACIHDWTFAILNKTIDVQDYCYAFDCVAASIDEDDLDSLGHLKYARLAAHGTFLVQERFRRNKVTENISSHRFEKAIKVSELLAQQVQLEAAEQMYLLTLAGYEKALGVDHTSTLNTVNNLGSLYRDQGKLGAAEKMYQRALAGKEKALGMDHTSTLYTVNNLGSLYRDQGKLGAAEKMYQRALAGKEKALGVDHTSTLNTVHNLGILYSDQGKLGAAEKMYQRALAGEEKALGVDHTSTLSTVNNLGVLYCDQGRLDAAEKMYQRALAGYEKALGVDHTSTLQTLVNMGTLLCLQQELSKAESVYQDTVSRFTHSLGPDHIETLGTVNNLANVYCEQGRLLEAEERYEQASLGIRRALGQDHYFVWGVINNCGLLKVEQGNFDVARRMYQEAQAGLESSLGPEHPHTKMVCYNLRQLELTEMQAGATGLSSIGEASNVDDIRRRWYY</sequence>
<name>A0A0D2CU44_9EURO</name>
<dbReference type="NCBIfam" id="NF040586">
    <property type="entry name" value="FxSxx_TPR"/>
    <property type="match status" value="1"/>
</dbReference>
<dbReference type="Proteomes" id="UP000054466">
    <property type="component" value="Unassembled WGS sequence"/>
</dbReference>
<evidence type="ECO:0000313" key="6">
    <source>
        <dbReference type="Proteomes" id="UP000054466"/>
    </source>
</evidence>
<dbReference type="STRING" id="569365.A0A0D2CU44"/>
<feature type="chain" id="PRO_5002239985" description="NACHT-NTPase and P-loop NTPases N-terminal domain-containing protein" evidence="2">
    <location>
        <begin position="20"/>
        <end position="1013"/>
    </location>
</feature>
<dbReference type="Pfam" id="PF13424">
    <property type="entry name" value="TPR_12"/>
    <property type="match status" value="4"/>
</dbReference>
<dbReference type="Pfam" id="PF00931">
    <property type="entry name" value="NB-ARC"/>
    <property type="match status" value="1"/>
</dbReference>
<evidence type="ECO:0000313" key="5">
    <source>
        <dbReference type="EMBL" id="KIW34683.1"/>
    </source>
</evidence>
<dbReference type="SMART" id="SM00028">
    <property type="entry name" value="TPR"/>
    <property type="match status" value="6"/>
</dbReference>
<keyword evidence="2" id="KW-0732">Signal</keyword>